<reference evidence="2 3" key="1">
    <citation type="submission" date="2016-06" db="EMBL/GenBank/DDBJ databases">
        <authorList>
            <person name="Kjaerup R.B."/>
            <person name="Dalgaard T.S."/>
            <person name="Juul-Madsen H.R."/>
        </authorList>
    </citation>
    <scope>NUCLEOTIDE SEQUENCE [LARGE SCALE GENOMIC DNA]</scope>
    <source>
        <strain evidence="2 3">Pb300</strain>
    </source>
</reference>
<dbReference type="Proteomes" id="UP000242814">
    <property type="component" value="Unassembled WGS sequence"/>
</dbReference>
<accession>A0A1D2J447</accession>
<protein>
    <submittedName>
        <fullName evidence="2">Uncharacterized protein</fullName>
    </submittedName>
</protein>
<dbReference type="EMBL" id="LZYO01000587">
    <property type="protein sequence ID" value="ODH13092.1"/>
    <property type="molecule type" value="Genomic_DNA"/>
</dbReference>
<keyword evidence="1" id="KW-0732">Signal</keyword>
<gene>
    <name evidence="2" type="ORF">ACO22_07613</name>
</gene>
<evidence type="ECO:0000313" key="3">
    <source>
        <dbReference type="Proteomes" id="UP000242814"/>
    </source>
</evidence>
<organism evidence="2 3">
    <name type="scientific">Paracoccidioides brasiliensis</name>
    <dbReference type="NCBI Taxonomy" id="121759"/>
    <lineage>
        <taxon>Eukaryota</taxon>
        <taxon>Fungi</taxon>
        <taxon>Dikarya</taxon>
        <taxon>Ascomycota</taxon>
        <taxon>Pezizomycotina</taxon>
        <taxon>Eurotiomycetes</taxon>
        <taxon>Eurotiomycetidae</taxon>
        <taxon>Onygenales</taxon>
        <taxon>Ajellomycetaceae</taxon>
        <taxon>Paracoccidioides</taxon>
    </lineage>
</organism>
<dbReference type="AlphaFoldDB" id="A0A1D2J447"/>
<proteinExistence type="predicted"/>
<feature type="signal peptide" evidence="1">
    <location>
        <begin position="1"/>
        <end position="17"/>
    </location>
</feature>
<evidence type="ECO:0000256" key="1">
    <source>
        <dbReference type="SAM" id="SignalP"/>
    </source>
</evidence>
<name>A0A1D2J447_PARBR</name>
<evidence type="ECO:0000313" key="2">
    <source>
        <dbReference type="EMBL" id="ODH13092.1"/>
    </source>
</evidence>
<comment type="caution">
    <text evidence="2">The sequence shown here is derived from an EMBL/GenBank/DDBJ whole genome shotgun (WGS) entry which is preliminary data.</text>
</comment>
<sequence length="127" mass="13991">MLAVLLSNGIIFMFAAARHGTYKGLLREFFCCRFILVIKKGDGQEVVRLLRHDWFRMEHSRLNPIAPGWILSALAGVDWGNPYQLDHGFAASASAPDGVSMEASAASFIRGTGLVFRLLPQAAWEVA</sequence>
<feature type="chain" id="PRO_5008902237" evidence="1">
    <location>
        <begin position="18"/>
        <end position="127"/>
    </location>
</feature>